<protein>
    <submittedName>
        <fullName evidence="3">AAA family ATPase</fullName>
    </submittedName>
</protein>
<dbReference type="PANTHER" id="PTHR37291">
    <property type="entry name" value="5-METHYLCYTOSINE-SPECIFIC RESTRICTION ENZYME B"/>
    <property type="match status" value="1"/>
</dbReference>
<keyword evidence="1" id="KW-0804">Transcription</keyword>
<name>A0A9D1RPV8_9CORY</name>
<dbReference type="EMBL" id="DXGC01000072">
    <property type="protein sequence ID" value="HIW91577.1"/>
    <property type="molecule type" value="Genomic_DNA"/>
</dbReference>
<gene>
    <name evidence="3" type="ORF">H9870_07955</name>
</gene>
<evidence type="ECO:0000259" key="2">
    <source>
        <dbReference type="PROSITE" id="PS51913"/>
    </source>
</evidence>
<dbReference type="PROSITE" id="PS51913">
    <property type="entry name" value="HTH_HARE"/>
    <property type="match status" value="1"/>
</dbReference>
<dbReference type="PANTHER" id="PTHR37291:SF1">
    <property type="entry name" value="TYPE IV METHYL-DIRECTED RESTRICTION ENZYME ECOKMCRB SUBUNIT"/>
    <property type="match status" value="1"/>
</dbReference>
<evidence type="ECO:0000313" key="4">
    <source>
        <dbReference type="Proteomes" id="UP000824190"/>
    </source>
</evidence>
<dbReference type="Pfam" id="PF05066">
    <property type="entry name" value="HARE-HTH"/>
    <property type="match status" value="1"/>
</dbReference>
<feature type="domain" description="HTH HARE-type" evidence="2">
    <location>
        <begin position="5"/>
        <end position="74"/>
    </location>
</feature>
<reference evidence="3" key="2">
    <citation type="submission" date="2021-04" db="EMBL/GenBank/DDBJ databases">
        <authorList>
            <person name="Gilroy R."/>
        </authorList>
    </citation>
    <scope>NUCLEOTIDE SEQUENCE</scope>
    <source>
        <strain evidence="3">CHK32-1732</strain>
    </source>
</reference>
<proteinExistence type="predicted"/>
<comment type="caution">
    <text evidence="3">The sequence shown here is derived from an EMBL/GenBank/DDBJ whole genome shotgun (WGS) entry which is preliminary data.</text>
</comment>
<reference evidence="3" key="1">
    <citation type="journal article" date="2021" name="PeerJ">
        <title>Extensive microbial diversity within the chicken gut microbiome revealed by metagenomics and culture.</title>
        <authorList>
            <person name="Gilroy R."/>
            <person name="Ravi A."/>
            <person name="Getino M."/>
            <person name="Pursley I."/>
            <person name="Horton D.L."/>
            <person name="Alikhan N.F."/>
            <person name="Baker D."/>
            <person name="Gharbi K."/>
            <person name="Hall N."/>
            <person name="Watson M."/>
            <person name="Adriaenssens E.M."/>
            <person name="Foster-Nyarko E."/>
            <person name="Jarju S."/>
            <person name="Secka A."/>
            <person name="Antonio M."/>
            <person name="Oren A."/>
            <person name="Chaudhuri R.R."/>
            <person name="La Ragione R."/>
            <person name="Hildebrand F."/>
            <person name="Pallen M.J."/>
        </authorList>
    </citation>
    <scope>NUCLEOTIDE SEQUENCE</scope>
    <source>
        <strain evidence="3">CHK32-1732</strain>
    </source>
</reference>
<sequence length="668" mass="73622">MSETASFREAVLIVIKEAEEPLHYREITKRITSRRLVETQGRTVENTVNRVLNELVGENLVTRHGDGLYAFGAPTVNNDSPIPPVSMVNEAASGGPRRGDVRFFTILLTGTTTDDLNDVLRNYSDTSVDSHTTEPGVTVTVDGHAYTDTGKTRGAMTLAHLRDTGQGIVIASRVAAVTSTVGRLFRTSHPLVSYHGAGYATRDGQFYVNPLYPNPDYPSPDSYDPSTDTGFVVHIDQSDEPVNTVYTGTDPDDAASTTMEKVAGSGWFNEISALPKNAFSTTFNALDKEVGRNVAMGLDTEPNQDVSDEEAFTEALRSDLSIYKNVLLEGVAGSGKSHSLHSLIRSYDEALPTDSASRVEFVVFHPSSTYEDFVRGLRVTASPDGLGTQFAIEDGLFLDMCQRAWSDPTHNYLLFIDEINRANTARVLGDLLYAMEKSKRVTVSEILADSSGSALSDVRDSRSVRLLTADDTHPRYLRVPENLHILGTMNSTDRSVGSLDLALQRRFRRLVKEPLGHHDLLHDLAQESLPNNSDTVDTADINERVADLAWWLEEMNARLHDYVGPDARIGHSYFFSTPAPREGATEGIIDEYIESVSRAVVDQLCEIARMFGLNQTTLDIVQSTQETDYAPHYWVHLTGAGLGQSPEVVDFDEEWFVEDDDADLESGE</sequence>
<dbReference type="GO" id="GO:0006355">
    <property type="term" value="P:regulation of DNA-templated transcription"/>
    <property type="evidence" value="ECO:0007669"/>
    <property type="project" value="InterPro"/>
</dbReference>
<dbReference type="SUPFAM" id="SSF52540">
    <property type="entry name" value="P-loop containing nucleoside triphosphate hydrolases"/>
    <property type="match status" value="1"/>
</dbReference>
<dbReference type="GO" id="GO:0016887">
    <property type="term" value="F:ATP hydrolysis activity"/>
    <property type="evidence" value="ECO:0007669"/>
    <property type="project" value="InterPro"/>
</dbReference>
<dbReference type="SMART" id="SM00382">
    <property type="entry name" value="AAA"/>
    <property type="match status" value="1"/>
</dbReference>
<dbReference type="Pfam" id="PF07728">
    <property type="entry name" value="AAA_5"/>
    <property type="match status" value="1"/>
</dbReference>
<dbReference type="Gene3D" id="3.40.50.300">
    <property type="entry name" value="P-loop containing nucleotide triphosphate hydrolases"/>
    <property type="match status" value="1"/>
</dbReference>
<dbReference type="InterPro" id="IPR003593">
    <property type="entry name" value="AAA+_ATPase"/>
</dbReference>
<dbReference type="GO" id="GO:0005524">
    <property type="term" value="F:ATP binding"/>
    <property type="evidence" value="ECO:0007669"/>
    <property type="project" value="InterPro"/>
</dbReference>
<evidence type="ECO:0000256" key="1">
    <source>
        <dbReference type="ARBA" id="ARBA00023163"/>
    </source>
</evidence>
<accession>A0A9D1RPV8</accession>
<dbReference type="Proteomes" id="UP000824190">
    <property type="component" value="Unassembled WGS sequence"/>
</dbReference>
<organism evidence="3 4">
    <name type="scientific">Candidatus Corynebacterium avicola</name>
    <dbReference type="NCBI Taxonomy" id="2838527"/>
    <lineage>
        <taxon>Bacteria</taxon>
        <taxon>Bacillati</taxon>
        <taxon>Actinomycetota</taxon>
        <taxon>Actinomycetes</taxon>
        <taxon>Mycobacteriales</taxon>
        <taxon>Corynebacteriaceae</taxon>
        <taxon>Corynebacterium</taxon>
    </lineage>
</organism>
<dbReference type="InterPro" id="IPR052934">
    <property type="entry name" value="Methyl-DNA_Rec/Restrict_Enz"/>
</dbReference>
<dbReference type="InterPro" id="IPR011704">
    <property type="entry name" value="ATPase_dyneun-rel_AAA"/>
</dbReference>
<dbReference type="InterPro" id="IPR007759">
    <property type="entry name" value="Asxl_HARE-HTH"/>
</dbReference>
<dbReference type="AlphaFoldDB" id="A0A9D1RPV8"/>
<evidence type="ECO:0000313" key="3">
    <source>
        <dbReference type="EMBL" id="HIW91577.1"/>
    </source>
</evidence>
<dbReference type="InterPro" id="IPR027417">
    <property type="entry name" value="P-loop_NTPase"/>
</dbReference>